<dbReference type="EMBL" id="OZ035844">
    <property type="protein sequence ID" value="CAL1598234.1"/>
    <property type="molecule type" value="Genomic_DNA"/>
</dbReference>
<feature type="signal peptide" evidence="2">
    <location>
        <begin position="1"/>
        <end position="25"/>
    </location>
</feature>
<name>A0AAV2LCU1_KNICA</name>
<evidence type="ECO:0000256" key="1">
    <source>
        <dbReference type="SAM" id="MobiDB-lite"/>
    </source>
</evidence>
<feature type="region of interest" description="Disordered" evidence="1">
    <location>
        <begin position="98"/>
        <end position="120"/>
    </location>
</feature>
<dbReference type="AlphaFoldDB" id="A0AAV2LCU1"/>
<feature type="compositionally biased region" description="Polar residues" evidence="1">
    <location>
        <begin position="98"/>
        <end position="110"/>
    </location>
</feature>
<keyword evidence="4" id="KW-1185">Reference proteome</keyword>
<feature type="chain" id="PRO_5044022042" description="LAGLIDADG homing endonuclease" evidence="2">
    <location>
        <begin position="26"/>
        <end position="120"/>
    </location>
</feature>
<proteinExistence type="predicted"/>
<evidence type="ECO:0008006" key="5">
    <source>
        <dbReference type="Google" id="ProtNLM"/>
    </source>
</evidence>
<accession>A0AAV2LCU1</accession>
<sequence>MPGPAELLPVLWAMMLFSVLRKVHGEATDSDRPATYCKVNVVVPILRLWLDVELDTKPDFRLSRQAMHSLQRGCYGERMKRTGLVKREDCLRMELEKQTGSMVQRRQSPTEYPHWGSRQD</sequence>
<dbReference type="Proteomes" id="UP001497482">
    <property type="component" value="Chromosome 22"/>
</dbReference>
<organism evidence="3 4">
    <name type="scientific">Knipowitschia caucasica</name>
    <name type="common">Caucasian dwarf goby</name>
    <name type="synonym">Pomatoschistus caucasicus</name>
    <dbReference type="NCBI Taxonomy" id="637954"/>
    <lineage>
        <taxon>Eukaryota</taxon>
        <taxon>Metazoa</taxon>
        <taxon>Chordata</taxon>
        <taxon>Craniata</taxon>
        <taxon>Vertebrata</taxon>
        <taxon>Euteleostomi</taxon>
        <taxon>Actinopterygii</taxon>
        <taxon>Neopterygii</taxon>
        <taxon>Teleostei</taxon>
        <taxon>Neoteleostei</taxon>
        <taxon>Acanthomorphata</taxon>
        <taxon>Gobiaria</taxon>
        <taxon>Gobiiformes</taxon>
        <taxon>Gobioidei</taxon>
        <taxon>Gobiidae</taxon>
        <taxon>Gobiinae</taxon>
        <taxon>Knipowitschia</taxon>
    </lineage>
</organism>
<reference evidence="3 4" key="1">
    <citation type="submission" date="2024-04" db="EMBL/GenBank/DDBJ databases">
        <authorList>
            <person name="Waldvogel A.-M."/>
            <person name="Schoenle A."/>
        </authorList>
    </citation>
    <scope>NUCLEOTIDE SEQUENCE [LARGE SCALE GENOMIC DNA]</scope>
</reference>
<evidence type="ECO:0000256" key="2">
    <source>
        <dbReference type="SAM" id="SignalP"/>
    </source>
</evidence>
<gene>
    <name evidence="3" type="ORF">KC01_LOCUS26650</name>
</gene>
<protein>
    <recommendedName>
        <fullName evidence="5">LAGLIDADG homing endonuclease</fullName>
    </recommendedName>
</protein>
<evidence type="ECO:0000313" key="4">
    <source>
        <dbReference type="Proteomes" id="UP001497482"/>
    </source>
</evidence>
<keyword evidence="2" id="KW-0732">Signal</keyword>
<evidence type="ECO:0000313" key="3">
    <source>
        <dbReference type="EMBL" id="CAL1598234.1"/>
    </source>
</evidence>